<gene>
    <name evidence="1" type="ORF">FC72_GL000446</name>
</gene>
<dbReference type="SUPFAM" id="SSF54913">
    <property type="entry name" value="GlnB-like"/>
    <property type="match status" value="1"/>
</dbReference>
<dbReference type="Pfam" id="PF06153">
    <property type="entry name" value="CdAMP_rec"/>
    <property type="match status" value="1"/>
</dbReference>
<keyword evidence="1" id="KW-0808">Transferase</keyword>
<evidence type="ECO:0000313" key="1">
    <source>
        <dbReference type="EMBL" id="KRK64425.1"/>
    </source>
</evidence>
<comment type="caution">
    <text evidence="1">The sequence shown here is derived from an EMBL/GenBank/DDBJ whole genome shotgun (WGS) entry which is preliminary data.</text>
</comment>
<dbReference type="Gene3D" id="3.30.70.120">
    <property type="match status" value="1"/>
</dbReference>
<reference evidence="1 2" key="1">
    <citation type="journal article" date="2015" name="Genome Announc.">
        <title>Expanding the biotechnology potential of lactobacilli through comparative genomics of 213 strains and associated genera.</title>
        <authorList>
            <person name="Sun Z."/>
            <person name="Harris H.M."/>
            <person name="McCann A."/>
            <person name="Guo C."/>
            <person name="Argimon S."/>
            <person name="Zhang W."/>
            <person name="Yang X."/>
            <person name="Jeffery I.B."/>
            <person name="Cooney J.C."/>
            <person name="Kagawa T.F."/>
            <person name="Liu W."/>
            <person name="Song Y."/>
            <person name="Salvetti E."/>
            <person name="Wrobel A."/>
            <person name="Rasinkangas P."/>
            <person name="Parkhill J."/>
            <person name="Rea M.C."/>
            <person name="O'Sullivan O."/>
            <person name="Ritari J."/>
            <person name="Douillard F.P."/>
            <person name="Paul Ross R."/>
            <person name="Yang R."/>
            <person name="Briner A.E."/>
            <person name="Felis G.E."/>
            <person name="de Vos W.M."/>
            <person name="Barrangou R."/>
            <person name="Klaenhammer T.R."/>
            <person name="Caufield P.W."/>
            <person name="Cui Y."/>
            <person name="Zhang H."/>
            <person name="O'Toole P.W."/>
        </authorList>
    </citation>
    <scope>NUCLEOTIDE SEQUENCE [LARGE SCALE GENOMIC DNA]</scope>
    <source>
        <strain evidence="1 2">DSM 20183</strain>
    </source>
</reference>
<evidence type="ECO:0000313" key="2">
    <source>
        <dbReference type="Proteomes" id="UP000050929"/>
    </source>
</evidence>
<dbReference type="InterPro" id="IPR010375">
    <property type="entry name" value="CdAMP_rec"/>
</dbReference>
<organism evidence="1 2">
    <name type="scientific">Companilactobacillus tucceti DSM 20183</name>
    <dbReference type="NCBI Taxonomy" id="1423811"/>
    <lineage>
        <taxon>Bacteria</taxon>
        <taxon>Bacillati</taxon>
        <taxon>Bacillota</taxon>
        <taxon>Bacilli</taxon>
        <taxon>Lactobacillales</taxon>
        <taxon>Lactobacillaceae</taxon>
        <taxon>Companilactobacillus</taxon>
    </lineage>
</organism>
<dbReference type="InterPro" id="IPR015867">
    <property type="entry name" value="N-reg_PII/ATP_PRibTrfase_C"/>
</dbReference>
<protein>
    <submittedName>
        <fullName evidence="1">Aminotransferase class iv</fullName>
    </submittedName>
</protein>
<dbReference type="AlphaFoldDB" id="A0A0R1J6F1"/>
<dbReference type="RefSeq" id="WP_057765956.1">
    <property type="nucleotide sequence ID" value="NZ_AZDG01000012.1"/>
</dbReference>
<dbReference type="PANTHER" id="PTHR38456">
    <property type="entry name" value="CYCLIC DI-AMP RECEPTOR A"/>
    <property type="match status" value="1"/>
</dbReference>
<accession>A0A0R1J6F1</accession>
<dbReference type="GO" id="GO:0008483">
    <property type="term" value="F:transaminase activity"/>
    <property type="evidence" value="ECO:0007669"/>
    <property type="project" value="UniProtKB-KW"/>
</dbReference>
<dbReference type="STRING" id="1423811.FC72_GL000446"/>
<proteinExistence type="predicted"/>
<keyword evidence="1" id="KW-0032">Aminotransferase</keyword>
<dbReference type="PANTHER" id="PTHR38456:SF1">
    <property type="entry name" value="CYCLIC DI-AMP RECEPTOR A"/>
    <property type="match status" value="1"/>
</dbReference>
<dbReference type="EMBL" id="AZDG01000012">
    <property type="protein sequence ID" value="KRK64425.1"/>
    <property type="molecule type" value="Genomic_DNA"/>
</dbReference>
<dbReference type="InterPro" id="IPR011322">
    <property type="entry name" value="N-reg_PII-like_a/b"/>
</dbReference>
<keyword evidence="2" id="KW-1185">Reference proteome</keyword>
<dbReference type="OrthoDB" id="9794275at2"/>
<dbReference type="PATRIC" id="fig|1423811.3.peg.447"/>
<dbReference type="Proteomes" id="UP000050929">
    <property type="component" value="Unassembled WGS sequence"/>
</dbReference>
<sequence length="107" mass="11704">MKLILAIVQDKDSQQLQAHLVKDGFRSTRLPSTGGFLKSGNSTFILGVEDEKVDAALDVIKENCHTRTQFVTPSFILPEAANMSDPVEVQVGGATCFILPVDKLVRF</sequence>
<name>A0A0R1J6F1_9LACO</name>